<evidence type="ECO:0000313" key="4">
    <source>
        <dbReference type="EMBL" id="KAJ9144186.1"/>
    </source>
</evidence>
<feature type="compositionally biased region" description="Basic and acidic residues" evidence="1">
    <location>
        <begin position="398"/>
        <end position="408"/>
    </location>
</feature>
<accession>A0AA38REU1</accession>
<feature type="compositionally biased region" description="Low complexity" evidence="1">
    <location>
        <begin position="341"/>
        <end position="352"/>
    </location>
</feature>
<reference evidence="4" key="1">
    <citation type="submission" date="2022-07" db="EMBL/GenBank/DDBJ databases">
        <title>Fungi with potential for degradation of polypropylene.</title>
        <authorList>
            <person name="Gostincar C."/>
        </authorList>
    </citation>
    <scope>NUCLEOTIDE SEQUENCE</scope>
    <source>
        <strain evidence="4">EXF-13308</strain>
    </source>
</reference>
<feature type="transmembrane region" description="Helical" evidence="2">
    <location>
        <begin position="366"/>
        <end position="389"/>
    </location>
</feature>
<evidence type="ECO:0000256" key="2">
    <source>
        <dbReference type="SAM" id="Phobius"/>
    </source>
</evidence>
<name>A0AA38REU1_9PEZI</name>
<evidence type="ECO:0000313" key="5">
    <source>
        <dbReference type="Proteomes" id="UP001174694"/>
    </source>
</evidence>
<feature type="region of interest" description="Disordered" evidence="1">
    <location>
        <begin position="397"/>
        <end position="468"/>
    </location>
</feature>
<keyword evidence="2" id="KW-0812">Transmembrane</keyword>
<feature type="region of interest" description="Disordered" evidence="1">
    <location>
        <begin position="336"/>
        <end position="361"/>
    </location>
</feature>
<dbReference type="Proteomes" id="UP001174694">
    <property type="component" value="Unassembled WGS sequence"/>
</dbReference>
<keyword evidence="3" id="KW-0732">Signal</keyword>
<keyword evidence="2" id="KW-0472">Membrane</keyword>
<evidence type="ECO:0000256" key="1">
    <source>
        <dbReference type="SAM" id="MobiDB-lite"/>
    </source>
</evidence>
<keyword evidence="2" id="KW-1133">Transmembrane helix</keyword>
<sequence>MQLPDACRVLLATLTLFANRAFSEEVVYVTDLSIYTYLAPCAASAVSRNIALQTYSSVCPEGVTDLQSCVCTDNFAAVSSGVSVSVSSTCGATATDDQASAQSVLSAYCNQGSSAAFPTPADPVSSYIYELPGFDDLAPCASSALSNVVQYNTYYYCPPDPTALAPCACEKNQNSLRISESINREVASVCSTNSADMSSAQAFFSAYCELNSGTTSYPTTSNPPGSMTYYITDLPQYSSLASCAQRGIFQAVTFQTWDICRDGGPEAIASCACVKTGVSRIVSSSMSSNVRFFCSTDVMDNMSSASEVLNFYCSAARAEVTATGIVVSASQTSAVVETRPSGPSATSTSSTGSSGGGTSSGTSKGVIAGATVGAVVGVLAGGLVVFCLMRRRTRNRAARAEDAPEAADRASAPVAGGTLAKPAGGVDAVHQSPSQSHTPVDDDSISPAAPPPYEPGTYGDMYKGKKNP</sequence>
<feature type="chain" id="PRO_5041465021" evidence="3">
    <location>
        <begin position="24"/>
        <end position="468"/>
    </location>
</feature>
<keyword evidence="5" id="KW-1185">Reference proteome</keyword>
<proteinExistence type="predicted"/>
<dbReference type="EMBL" id="JANBVO010000017">
    <property type="protein sequence ID" value="KAJ9144186.1"/>
    <property type="molecule type" value="Genomic_DNA"/>
</dbReference>
<feature type="signal peptide" evidence="3">
    <location>
        <begin position="1"/>
        <end position="23"/>
    </location>
</feature>
<dbReference type="AlphaFoldDB" id="A0AA38REU1"/>
<organism evidence="4 5">
    <name type="scientific">Pleurostoma richardsiae</name>
    <dbReference type="NCBI Taxonomy" id="41990"/>
    <lineage>
        <taxon>Eukaryota</taxon>
        <taxon>Fungi</taxon>
        <taxon>Dikarya</taxon>
        <taxon>Ascomycota</taxon>
        <taxon>Pezizomycotina</taxon>
        <taxon>Sordariomycetes</taxon>
        <taxon>Sordariomycetidae</taxon>
        <taxon>Calosphaeriales</taxon>
        <taxon>Pleurostomataceae</taxon>
        <taxon>Pleurostoma</taxon>
    </lineage>
</organism>
<comment type="caution">
    <text evidence="4">The sequence shown here is derived from an EMBL/GenBank/DDBJ whole genome shotgun (WGS) entry which is preliminary data.</text>
</comment>
<evidence type="ECO:0000256" key="3">
    <source>
        <dbReference type="SAM" id="SignalP"/>
    </source>
</evidence>
<protein>
    <submittedName>
        <fullName evidence="4">TPR/MLP1/MLP2-like protein</fullName>
    </submittedName>
</protein>
<gene>
    <name evidence="4" type="ORF">NKR23_g6161</name>
</gene>